<dbReference type="GO" id="GO:0005829">
    <property type="term" value="C:cytosol"/>
    <property type="evidence" value="ECO:0007669"/>
    <property type="project" value="TreeGrafter"/>
</dbReference>
<evidence type="ECO:0000313" key="14">
    <source>
        <dbReference type="Proteomes" id="UP000194632"/>
    </source>
</evidence>
<comment type="similarity">
    <text evidence="4 11">Belongs to the MoeA family.</text>
</comment>
<sequence>MRTVVEHQRIVAALFGAPEPSTVAVPESLGLATFTDVDAPLSLPGFDNSAMDGFAVRAADLAEASTDSPVTLPVAADIPAGRTDDLTLEPGTAHRIMTGAPMPAGADAVVPVELTDAVVGPVAAAATVTFTAAPERGRHIRRGGSDIESGTRALPAGTVIGAPQIGLLAALGIAEVAVARRLRVVVLSTGSELVEPGKPLRHGQIYESNGAMLTAAVSEAGAIGRHLHFVPDNTADFAARLDEVADDADLIITSGGVSAGAFEVVKDALAATGTVEFVKVAMQPGMPQGCGHFPSSHGTRVPIITLPGNPVSALVSFEVFIRPALRAAMALPADRERVEARLGAGIRSPRGKRQFLRGVLDAGHLDGTVGVDPIGPPASHHLRYLAEADALIDIPADVEAVEAGALVEVLVLR</sequence>
<accession>A0A243QG49</accession>
<dbReference type="RefSeq" id="WP_086533869.1">
    <property type="nucleotide sequence ID" value="NZ_NGFO01000002.1"/>
</dbReference>
<dbReference type="InterPro" id="IPR036135">
    <property type="entry name" value="MoeA_linker/N_sf"/>
</dbReference>
<dbReference type="Pfam" id="PF00994">
    <property type="entry name" value="MoCF_biosynth"/>
    <property type="match status" value="1"/>
</dbReference>
<keyword evidence="6 11" id="KW-0808">Transferase</keyword>
<dbReference type="InterPro" id="IPR005111">
    <property type="entry name" value="MoeA_C_domain_IV"/>
</dbReference>
<protein>
    <recommendedName>
        <fullName evidence="11">Molybdopterin molybdenumtransferase</fullName>
        <ecNumber evidence="11">2.10.1.1</ecNumber>
    </recommendedName>
</protein>
<dbReference type="GO" id="GO:0046872">
    <property type="term" value="F:metal ion binding"/>
    <property type="evidence" value="ECO:0007669"/>
    <property type="project" value="UniProtKB-UniRule"/>
</dbReference>
<dbReference type="PANTHER" id="PTHR10192:SF5">
    <property type="entry name" value="GEPHYRIN"/>
    <property type="match status" value="1"/>
</dbReference>
<dbReference type="SMART" id="SM00852">
    <property type="entry name" value="MoCF_biosynth"/>
    <property type="match status" value="1"/>
</dbReference>
<dbReference type="FunFam" id="2.170.190.11:FF:000001">
    <property type="entry name" value="Molybdopterin molybdenumtransferase"/>
    <property type="match status" value="1"/>
</dbReference>
<evidence type="ECO:0000256" key="7">
    <source>
        <dbReference type="ARBA" id="ARBA00022723"/>
    </source>
</evidence>
<comment type="function">
    <text evidence="2 11">Catalyzes the insertion of molybdate into adenylated molybdopterin with the concomitant release of AMP.</text>
</comment>
<dbReference type="SUPFAM" id="SSF63882">
    <property type="entry name" value="MoeA N-terminal region -like"/>
    <property type="match status" value="1"/>
</dbReference>
<evidence type="ECO:0000256" key="4">
    <source>
        <dbReference type="ARBA" id="ARBA00010763"/>
    </source>
</evidence>
<gene>
    <name evidence="13" type="ORF">CA982_03080</name>
</gene>
<comment type="caution">
    <text evidence="13">The sequence shown here is derived from an EMBL/GenBank/DDBJ whole genome shotgun (WGS) entry which is preliminary data.</text>
</comment>
<evidence type="ECO:0000256" key="9">
    <source>
        <dbReference type="ARBA" id="ARBA00023150"/>
    </source>
</evidence>
<dbReference type="InterPro" id="IPR036688">
    <property type="entry name" value="MoeA_C_domain_IV_sf"/>
</dbReference>
<dbReference type="UniPathway" id="UPA00344"/>
<dbReference type="InterPro" id="IPR005110">
    <property type="entry name" value="MoeA_linker/N"/>
</dbReference>
<dbReference type="PANTHER" id="PTHR10192">
    <property type="entry name" value="MOLYBDOPTERIN BIOSYNTHESIS PROTEIN"/>
    <property type="match status" value="1"/>
</dbReference>
<dbReference type="Gene3D" id="2.170.190.11">
    <property type="entry name" value="Molybdopterin biosynthesis moea protein, domain 3"/>
    <property type="match status" value="1"/>
</dbReference>
<dbReference type="CDD" id="cd00887">
    <property type="entry name" value="MoeA"/>
    <property type="match status" value="1"/>
</dbReference>
<comment type="catalytic activity">
    <reaction evidence="10">
        <text>adenylyl-molybdopterin + molybdate = Mo-molybdopterin + AMP + H(+)</text>
        <dbReference type="Rhea" id="RHEA:35047"/>
        <dbReference type="ChEBI" id="CHEBI:15378"/>
        <dbReference type="ChEBI" id="CHEBI:36264"/>
        <dbReference type="ChEBI" id="CHEBI:62727"/>
        <dbReference type="ChEBI" id="CHEBI:71302"/>
        <dbReference type="ChEBI" id="CHEBI:456215"/>
        <dbReference type="EC" id="2.10.1.1"/>
    </reaction>
</comment>
<evidence type="ECO:0000256" key="1">
    <source>
        <dbReference type="ARBA" id="ARBA00001946"/>
    </source>
</evidence>
<dbReference type="Proteomes" id="UP000194632">
    <property type="component" value="Unassembled WGS sequence"/>
</dbReference>
<evidence type="ECO:0000256" key="6">
    <source>
        <dbReference type="ARBA" id="ARBA00022679"/>
    </source>
</evidence>
<evidence type="ECO:0000313" key="13">
    <source>
        <dbReference type="EMBL" id="OUC80730.1"/>
    </source>
</evidence>
<organism evidence="13 14">
    <name type="scientific">Gordonia lacunae</name>
    <dbReference type="NCBI Taxonomy" id="417102"/>
    <lineage>
        <taxon>Bacteria</taxon>
        <taxon>Bacillati</taxon>
        <taxon>Actinomycetota</taxon>
        <taxon>Actinomycetes</taxon>
        <taxon>Mycobacteriales</taxon>
        <taxon>Gordoniaceae</taxon>
        <taxon>Gordonia</taxon>
    </lineage>
</organism>
<dbReference type="OrthoDB" id="9804758at2"/>
<evidence type="ECO:0000259" key="12">
    <source>
        <dbReference type="SMART" id="SM00852"/>
    </source>
</evidence>
<comment type="cofactor">
    <cofactor evidence="1 11">
        <name>Mg(2+)</name>
        <dbReference type="ChEBI" id="CHEBI:18420"/>
    </cofactor>
</comment>
<dbReference type="Pfam" id="PF03454">
    <property type="entry name" value="MoeA_C"/>
    <property type="match status" value="1"/>
</dbReference>
<evidence type="ECO:0000256" key="5">
    <source>
        <dbReference type="ARBA" id="ARBA00022505"/>
    </source>
</evidence>
<feature type="domain" description="MoaB/Mog" evidence="12">
    <location>
        <begin position="185"/>
        <end position="327"/>
    </location>
</feature>
<dbReference type="SUPFAM" id="SSF63867">
    <property type="entry name" value="MoeA C-terminal domain-like"/>
    <property type="match status" value="1"/>
</dbReference>
<dbReference type="STRING" id="417102.CA982_03080"/>
<dbReference type="NCBIfam" id="NF045515">
    <property type="entry name" value="Glp_gephyrin"/>
    <property type="match status" value="1"/>
</dbReference>
<keyword evidence="9 11" id="KW-0501">Molybdenum cofactor biosynthesis</keyword>
<reference evidence="13 14" key="1">
    <citation type="submission" date="2017-05" db="EMBL/GenBank/DDBJ databases">
        <title>Biotechnological potential of actinobacteria isolated from South African environments.</title>
        <authorList>
            <person name="Le Roes-Hill M."/>
            <person name="Prins A."/>
            <person name="Durrell K.A."/>
        </authorList>
    </citation>
    <scope>NUCLEOTIDE SEQUENCE [LARGE SCALE GENOMIC DNA]</scope>
    <source>
        <strain evidence="13">BS2</strain>
    </source>
</reference>
<dbReference type="Gene3D" id="3.40.980.10">
    <property type="entry name" value="MoaB/Mog-like domain"/>
    <property type="match status" value="1"/>
</dbReference>
<dbReference type="Pfam" id="PF03453">
    <property type="entry name" value="MoeA_N"/>
    <property type="match status" value="1"/>
</dbReference>
<dbReference type="FunFam" id="3.40.980.10:FF:000004">
    <property type="entry name" value="Molybdopterin molybdenumtransferase"/>
    <property type="match status" value="1"/>
</dbReference>
<dbReference type="EMBL" id="NGFO01000002">
    <property type="protein sequence ID" value="OUC80730.1"/>
    <property type="molecule type" value="Genomic_DNA"/>
</dbReference>
<name>A0A243QG49_9ACTN</name>
<dbReference type="NCBIfam" id="TIGR00177">
    <property type="entry name" value="molyb_syn"/>
    <property type="match status" value="1"/>
</dbReference>
<dbReference type="GO" id="GO:0006777">
    <property type="term" value="P:Mo-molybdopterin cofactor biosynthetic process"/>
    <property type="evidence" value="ECO:0007669"/>
    <property type="project" value="UniProtKB-UniRule"/>
</dbReference>
<dbReference type="Gene3D" id="3.90.105.10">
    <property type="entry name" value="Molybdopterin biosynthesis moea protein, domain 2"/>
    <property type="match status" value="1"/>
</dbReference>
<keyword evidence="7 11" id="KW-0479">Metal-binding</keyword>
<comment type="pathway">
    <text evidence="3 11">Cofactor biosynthesis; molybdopterin biosynthesis.</text>
</comment>
<evidence type="ECO:0000256" key="10">
    <source>
        <dbReference type="ARBA" id="ARBA00047317"/>
    </source>
</evidence>
<evidence type="ECO:0000256" key="3">
    <source>
        <dbReference type="ARBA" id="ARBA00005046"/>
    </source>
</evidence>
<dbReference type="InterPro" id="IPR038987">
    <property type="entry name" value="MoeA-like"/>
</dbReference>
<evidence type="ECO:0000256" key="8">
    <source>
        <dbReference type="ARBA" id="ARBA00022842"/>
    </source>
</evidence>
<dbReference type="InterPro" id="IPR001453">
    <property type="entry name" value="MoaB/Mog_dom"/>
</dbReference>
<dbReference type="SUPFAM" id="SSF53218">
    <property type="entry name" value="Molybdenum cofactor biosynthesis proteins"/>
    <property type="match status" value="1"/>
</dbReference>
<dbReference type="GO" id="GO:0061599">
    <property type="term" value="F:molybdopterin molybdotransferase activity"/>
    <property type="evidence" value="ECO:0007669"/>
    <property type="project" value="UniProtKB-UniRule"/>
</dbReference>
<dbReference type="Gene3D" id="2.40.340.10">
    <property type="entry name" value="MoeA, C-terminal, domain IV"/>
    <property type="match status" value="1"/>
</dbReference>
<dbReference type="EC" id="2.10.1.1" evidence="11"/>
<proteinExistence type="inferred from homology"/>
<evidence type="ECO:0000256" key="2">
    <source>
        <dbReference type="ARBA" id="ARBA00002901"/>
    </source>
</evidence>
<keyword evidence="14" id="KW-1185">Reference proteome</keyword>
<keyword evidence="5 11" id="KW-0500">Molybdenum</keyword>
<dbReference type="InterPro" id="IPR036425">
    <property type="entry name" value="MoaB/Mog-like_dom_sf"/>
</dbReference>
<dbReference type="AlphaFoldDB" id="A0A243QG49"/>
<keyword evidence="8 11" id="KW-0460">Magnesium</keyword>
<evidence type="ECO:0000256" key="11">
    <source>
        <dbReference type="RuleBase" id="RU365090"/>
    </source>
</evidence>